<dbReference type="EMBL" id="CM047945">
    <property type="protein sequence ID" value="KAI9898105.1"/>
    <property type="molecule type" value="Genomic_DNA"/>
</dbReference>
<protein>
    <submittedName>
        <fullName evidence="1">Uncharacterized protein</fullName>
    </submittedName>
</protein>
<dbReference type="Proteomes" id="UP001163324">
    <property type="component" value="Chromosome 6"/>
</dbReference>
<keyword evidence="2" id="KW-1185">Reference proteome</keyword>
<reference evidence="1" key="1">
    <citation type="submission" date="2022-10" db="EMBL/GenBank/DDBJ databases">
        <title>Complete Genome of Trichothecium roseum strain YXFP-22015, a Plant Pathogen Isolated from Citrus.</title>
        <authorList>
            <person name="Wang Y."/>
            <person name="Zhu L."/>
        </authorList>
    </citation>
    <scope>NUCLEOTIDE SEQUENCE</scope>
    <source>
        <strain evidence="1">YXFP-22015</strain>
    </source>
</reference>
<accession>A0ACC0UX44</accession>
<proteinExistence type="predicted"/>
<name>A0ACC0UX44_9HYPO</name>
<comment type="caution">
    <text evidence="1">The sequence shown here is derived from an EMBL/GenBank/DDBJ whole genome shotgun (WGS) entry which is preliminary data.</text>
</comment>
<evidence type="ECO:0000313" key="1">
    <source>
        <dbReference type="EMBL" id="KAI9898105.1"/>
    </source>
</evidence>
<organism evidence="1 2">
    <name type="scientific">Trichothecium roseum</name>
    <dbReference type="NCBI Taxonomy" id="47278"/>
    <lineage>
        <taxon>Eukaryota</taxon>
        <taxon>Fungi</taxon>
        <taxon>Dikarya</taxon>
        <taxon>Ascomycota</taxon>
        <taxon>Pezizomycotina</taxon>
        <taxon>Sordariomycetes</taxon>
        <taxon>Hypocreomycetidae</taxon>
        <taxon>Hypocreales</taxon>
        <taxon>Hypocreales incertae sedis</taxon>
        <taxon>Trichothecium</taxon>
    </lineage>
</organism>
<gene>
    <name evidence="1" type="ORF">N3K66_006465</name>
</gene>
<sequence>MRTAPYVEVTAAVAPEWGASWSNRMYRRVKQLDRVAQSQGLVRLTGTENRAASKALELAIMAFATQWSQGARRRDRLAAEEGNNHNDDDLRDRFEENLQQSVWEQAKQALQQVSHVESYRVVYAELIFGLINRPWGATASPNNSPLYAGTSSTVSLLNQVRGILEDEGPPVCLERATRKIHAMKYSLDAKASNNNLNYQENEPQGMKVPMDTQERGTIGLLYWLAVMFDTVSSTMNERPVTVPDEDCQHDQAAIEAASSPAQAASARWKLDLYAQEDSTHPVPIRWPCSYEQATRAVARSAAVKVLLFRYVWYLQKAVRGARGSATVRDVVARIMTVYRYWNRTHGPFFQDLVRSYDAVPSRIKSWFPCIAIPWGLGCLMVADLMQEAMLTATDEGEEEQMEGWTGIAAKIRQSSAVDLADLARVTTPALISDASPEQLSGLHFAVNEGPLLTEPWTVLLVRAFSGAAVFFFEEIDEGEQESAILGKDEGLRETLERCELCVRALWFLGRKSEMARSLARVLNDELGRKIRTHG</sequence>
<evidence type="ECO:0000313" key="2">
    <source>
        <dbReference type="Proteomes" id="UP001163324"/>
    </source>
</evidence>